<reference evidence="1 2" key="1">
    <citation type="journal article" date="2014" name="Agronomy (Basel)">
        <title>A Draft Genome Sequence for Ensete ventricosum, the Drought-Tolerant Tree Against Hunger.</title>
        <authorList>
            <person name="Harrison J."/>
            <person name="Moore K.A."/>
            <person name="Paszkiewicz K."/>
            <person name="Jones T."/>
            <person name="Grant M."/>
            <person name="Ambacheew D."/>
            <person name="Muzemil S."/>
            <person name="Studholme D.J."/>
        </authorList>
    </citation>
    <scope>NUCLEOTIDE SEQUENCE [LARGE SCALE GENOMIC DNA]</scope>
</reference>
<organism evidence="1 2">
    <name type="scientific">Ensete ventricosum</name>
    <name type="common">Abyssinian banana</name>
    <name type="synonym">Musa ensete</name>
    <dbReference type="NCBI Taxonomy" id="4639"/>
    <lineage>
        <taxon>Eukaryota</taxon>
        <taxon>Viridiplantae</taxon>
        <taxon>Streptophyta</taxon>
        <taxon>Embryophyta</taxon>
        <taxon>Tracheophyta</taxon>
        <taxon>Spermatophyta</taxon>
        <taxon>Magnoliopsida</taxon>
        <taxon>Liliopsida</taxon>
        <taxon>Zingiberales</taxon>
        <taxon>Musaceae</taxon>
        <taxon>Ensete</taxon>
    </lineage>
</organism>
<dbReference type="AlphaFoldDB" id="A0A426Z6N5"/>
<dbReference type="EMBL" id="AMZH03008124">
    <property type="protein sequence ID" value="RRT59650.1"/>
    <property type="molecule type" value="Genomic_DNA"/>
</dbReference>
<sequence length="76" mass="8640">MRNILVAQPFPFPISLSSPTSQDLESHPFKEGKCEEVSRLHRIPPFEARNLKVIITLYDGFTSDFISACRTPFLVC</sequence>
<dbReference type="Proteomes" id="UP000287651">
    <property type="component" value="Unassembled WGS sequence"/>
</dbReference>
<gene>
    <name evidence="1" type="ORF">B296_00045653</name>
</gene>
<comment type="caution">
    <text evidence="1">The sequence shown here is derived from an EMBL/GenBank/DDBJ whole genome shotgun (WGS) entry which is preliminary data.</text>
</comment>
<name>A0A426Z6N5_ENSVE</name>
<protein>
    <submittedName>
        <fullName evidence="1">Uncharacterized protein</fullName>
    </submittedName>
</protein>
<proteinExistence type="predicted"/>
<evidence type="ECO:0000313" key="2">
    <source>
        <dbReference type="Proteomes" id="UP000287651"/>
    </source>
</evidence>
<evidence type="ECO:0000313" key="1">
    <source>
        <dbReference type="EMBL" id="RRT59650.1"/>
    </source>
</evidence>
<accession>A0A426Z6N5</accession>